<name>A0A512NS66_9HYPH</name>
<feature type="domain" description="TPM" evidence="3">
    <location>
        <begin position="53"/>
        <end position="176"/>
    </location>
</feature>
<dbReference type="InterPro" id="IPR007621">
    <property type="entry name" value="TPM_dom"/>
</dbReference>
<dbReference type="AlphaFoldDB" id="A0A512NS66"/>
<dbReference type="PANTHER" id="PTHR30373">
    <property type="entry name" value="UPF0603 PROTEIN YGCG"/>
    <property type="match status" value="1"/>
</dbReference>
<feature type="transmembrane region" description="Helical" evidence="2">
    <location>
        <begin position="204"/>
        <end position="227"/>
    </location>
</feature>
<keyword evidence="2" id="KW-1133">Transmembrane helix</keyword>
<keyword evidence="2" id="KW-0812">Transmembrane</keyword>
<protein>
    <recommendedName>
        <fullName evidence="3">TPM domain-containing protein</fullName>
    </recommendedName>
</protein>
<evidence type="ECO:0000313" key="4">
    <source>
        <dbReference type="EMBL" id="GEP61808.1"/>
    </source>
</evidence>
<comment type="caution">
    <text evidence="4">The sequence shown here is derived from an EMBL/GenBank/DDBJ whole genome shotgun (WGS) entry which is preliminary data.</text>
</comment>
<proteinExistence type="predicted"/>
<evidence type="ECO:0000256" key="1">
    <source>
        <dbReference type="SAM" id="MobiDB-lite"/>
    </source>
</evidence>
<dbReference type="Gene3D" id="3.10.310.50">
    <property type="match status" value="1"/>
</dbReference>
<sequence length="273" mass="28854">MIQGTAALQTRLMNHVWAWRPAVSITRLLSFCVALAVATVAAALTFPPLTGRIIDQANIISQQAREALEPKLADLEQKSGIQLVVATVKSLDGQEIEPYANELFRFWKLGEKKINNGVLLLVAPNERRVRIEVGYGLEGTLTDALSAVIITNAITPRFKTGDFSGGISRGVDDIITVLTTDESEWQKRPSLRLDRPQAEHPTNWIGLIAFGAFIILLVVSPGFRALVFAMLLSGRAGGGLYGGGRGGWGGGQGGGGFSGGGGSSGGGGASGRW</sequence>
<evidence type="ECO:0000313" key="5">
    <source>
        <dbReference type="Proteomes" id="UP000321058"/>
    </source>
</evidence>
<reference evidence="4 5" key="1">
    <citation type="submission" date="2019-07" db="EMBL/GenBank/DDBJ databases">
        <title>Whole genome shotgun sequence of Reyranella soli NBRC 108950.</title>
        <authorList>
            <person name="Hosoyama A."/>
            <person name="Uohara A."/>
            <person name="Ohji S."/>
            <person name="Ichikawa N."/>
        </authorList>
    </citation>
    <scope>NUCLEOTIDE SEQUENCE [LARGE SCALE GENOMIC DNA]</scope>
    <source>
        <strain evidence="4 5">NBRC 108950</strain>
    </source>
</reference>
<feature type="region of interest" description="Disordered" evidence="1">
    <location>
        <begin position="252"/>
        <end position="273"/>
    </location>
</feature>
<keyword evidence="5" id="KW-1185">Reference proteome</keyword>
<dbReference type="PANTHER" id="PTHR30373:SF2">
    <property type="entry name" value="UPF0603 PROTEIN YGCG"/>
    <property type="match status" value="1"/>
</dbReference>
<accession>A0A512NS66</accession>
<evidence type="ECO:0000259" key="3">
    <source>
        <dbReference type="Pfam" id="PF04536"/>
    </source>
</evidence>
<keyword evidence="2" id="KW-0472">Membrane</keyword>
<dbReference type="EMBL" id="BKAJ01000258">
    <property type="protein sequence ID" value="GEP61808.1"/>
    <property type="molecule type" value="Genomic_DNA"/>
</dbReference>
<dbReference type="Proteomes" id="UP000321058">
    <property type="component" value="Unassembled WGS sequence"/>
</dbReference>
<gene>
    <name evidence="4" type="ORF">RSO01_89740</name>
</gene>
<dbReference type="Pfam" id="PF04536">
    <property type="entry name" value="TPM_phosphatase"/>
    <property type="match status" value="1"/>
</dbReference>
<evidence type="ECO:0000256" key="2">
    <source>
        <dbReference type="SAM" id="Phobius"/>
    </source>
</evidence>
<organism evidence="4 5">
    <name type="scientific">Reyranella soli</name>
    <dbReference type="NCBI Taxonomy" id="1230389"/>
    <lineage>
        <taxon>Bacteria</taxon>
        <taxon>Pseudomonadati</taxon>
        <taxon>Pseudomonadota</taxon>
        <taxon>Alphaproteobacteria</taxon>
        <taxon>Hyphomicrobiales</taxon>
        <taxon>Reyranellaceae</taxon>
        <taxon>Reyranella</taxon>
    </lineage>
</organism>